<dbReference type="Proteomes" id="UP000663829">
    <property type="component" value="Unassembled WGS sequence"/>
</dbReference>
<sequence>MLLMSPPSMLHPKPKAVFGLYGIGGQLISSRYYSVKWPITANVADFQHYLNSTDEDGDIPSPVSGVPLTWPIPEEGEKARTSGGSFEYHNFDIVCAMKFDWMVSEVCIG</sequence>
<evidence type="ECO:0000313" key="5">
    <source>
        <dbReference type="Proteomes" id="UP000663829"/>
    </source>
</evidence>
<comment type="caution">
    <text evidence="2">The sequence shown here is derived from an EMBL/GenBank/DDBJ whole genome shotgun (WGS) entry which is preliminary data.</text>
</comment>
<reference evidence="2" key="1">
    <citation type="submission" date="2021-02" db="EMBL/GenBank/DDBJ databases">
        <authorList>
            <person name="Nowell W R."/>
        </authorList>
    </citation>
    <scope>NUCLEOTIDE SEQUENCE</scope>
</reference>
<proteinExistence type="predicted"/>
<protein>
    <submittedName>
        <fullName evidence="2">Uncharacterized protein</fullName>
    </submittedName>
</protein>
<dbReference type="Proteomes" id="UP000677228">
    <property type="component" value="Unassembled WGS sequence"/>
</dbReference>
<dbReference type="EMBL" id="CAJOBA010003179">
    <property type="protein sequence ID" value="CAF3673157.1"/>
    <property type="molecule type" value="Genomic_DNA"/>
</dbReference>
<evidence type="ECO:0000313" key="4">
    <source>
        <dbReference type="EMBL" id="CAF3992509.1"/>
    </source>
</evidence>
<name>A0A814YI17_9BILA</name>
<dbReference type="Proteomes" id="UP000682733">
    <property type="component" value="Unassembled WGS sequence"/>
</dbReference>
<evidence type="ECO:0000313" key="1">
    <source>
        <dbReference type="EMBL" id="CAF0890830.1"/>
    </source>
</evidence>
<keyword evidence="5" id="KW-1185">Reference proteome</keyword>
<dbReference type="Proteomes" id="UP000681722">
    <property type="component" value="Unassembled WGS sequence"/>
</dbReference>
<gene>
    <name evidence="2" type="ORF">GPM918_LOCUS25113</name>
    <name evidence="1" type="ORF">OVA965_LOCUS9118</name>
    <name evidence="4" type="ORF">SRO942_LOCUS25118</name>
    <name evidence="3" type="ORF">TMI583_LOCUS9114</name>
</gene>
<evidence type="ECO:0000313" key="3">
    <source>
        <dbReference type="EMBL" id="CAF3673157.1"/>
    </source>
</evidence>
<evidence type="ECO:0000313" key="2">
    <source>
        <dbReference type="EMBL" id="CAF1229806.1"/>
    </source>
</evidence>
<dbReference type="EMBL" id="CAJOBC010009623">
    <property type="protein sequence ID" value="CAF3992509.1"/>
    <property type="molecule type" value="Genomic_DNA"/>
</dbReference>
<accession>A0A814YI17</accession>
<dbReference type="EMBL" id="CAJNOQ010009619">
    <property type="protein sequence ID" value="CAF1229806.1"/>
    <property type="molecule type" value="Genomic_DNA"/>
</dbReference>
<dbReference type="EMBL" id="CAJNOK010003178">
    <property type="protein sequence ID" value="CAF0890830.1"/>
    <property type="molecule type" value="Genomic_DNA"/>
</dbReference>
<dbReference type="AlphaFoldDB" id="A0A814YI17"/>
<organism evidence="2 5">
    <name type="scientific">Didymodactylos carnosus</name>
    <dbReference type="NCBI Taxonomy" id="1234261"/>
    <lineage>
        <taxon>Eukaryota</taxon>
        <taxon>Metazoa</taxon>
        <taxon>Spiralia</taxon>
        <taxon>Gnathifera</taxon>
        <taxon>Rotifera</taxon>
        <taxon>Eurotatoria</taxon>
        <taxon>Bdelloidea</taxon>
        <taxon>Philodinida</taxon>
        <taxon>Philodinidae</taxon>
        <taxon>Didymodactylos</taxon>
    </lineage>
</organism>
<dbReference type="OrthoDB" id="19653at2759"/>